<gene>
    <name evidence="4" type="ORF">M3P19_06055</name>
</gene>
<proteinExistence type="inferred from homology"/>
<dbReference type="Gene3D" id="1.10.10.10">
    <property type="entry name" value="Winged helix-like DNA-binding domain superfamily/Winged helix DNA-binding domain"/>
    <property type="match status" value="1"/>
</dbReference>
<dbReference type="InterPro" id="IPR040764">
    <property type="entry name" value="CvfB_WH"/>
</dbReference>
<evidence type="ECO:0000313" key="4">
    <source>
        <dbReference type="EMBL" id="MCL6273565.1"/>
    </source>
</evidence>
<dbReference type="PANTHER" id="PTHR37296">
    <property type="entry name" value="CONSERVED VIRULENCE FACTOR B"/>
    <property type="match status" value="1"/>
</dbReference>
<evidence type="ECO:0000256" key="1">
    <source>
        <dbReference type="PIRNR" id="PIRNR012524"/>
    </source>
</evidence>
<sequence>MIVLGNYNTLKVLRSTRIGLFLGDGEGTEVLLPNKYVPEDFEIDMDLQVFCYLDSSERPIATTLTPLITRNSFAFLKVVEVGAYGAFVDWGLEKHLLVPFREQQTRMEEGKSYVVYCYLDEESFRLTGSTRINKFLSNDGVDFTTNAEVDILIARKSPLGWETIIGNAHKGLIFDSDVFRPIAIGDRMKAYIKNVREDNKIDLSLQPIGAKMLEPTAQIILEKLITSNGFLGLHDKSSPEAIQEALHLSKKAFKKAIGTLYKERKIVIKDDGIYLT</sequence>
<comment type="similarity">
    <text evidence="1">Belongs to the CvfB family.</text>
</comment>
<organism evidence="4 5">
    <name type="scientific">Flagellimonas spongiicola</name>
    <dbReference type="NCBI Taxonomy" id="2942208"/>
    <lineage>
        <taxon>Bacteria</taxon>
        <taxon>Pseudomonadati</taxon>
        <taxon>Bacteroidota</taxon>
        <taxon>Flavobacteriia</taxon>
        <taxon>Flavobacteriales</taxon>
        <taxon>Flavobacteriaceae</taxon>
        <taxon>Flagellimonas</taxon>
    </lineage>
</organism>
<dbReference type="InterPro" id="IPR036388">
    <property type="entry name" value="WH-like_DNA-bd_sf"/>
</dbReference>
<name>A0ABT0PQ95_9FLAO</name>
<reference evidence="4 5" key="1">
    <citation type="submission" date="2022-05" db="EMBL/GenBank/DDBJ databases">
        <authorList>
            <person name="Park J.-S."/>
        </authorList>
    </citation>
    <scope>NUCLEOTIDE SEQUENCE [LARGE SCALE GENOMIC DNA]</scope>
    <source>
        <strain evidence="4 5">2012CJ35-5</strain>
    </source>
</reference>
<dbReference type="Pfam" id="PF17783">
    <property type="entry name" value="WHD_CvfB"/>
    <property type="match status" value="1"/>
</dbReference>
<dbReference type="RefSeq" id="WP_249656738.1">
    <property type="nucleotide sequence ID" value="NZ_JAMFMA010000001.1"/>
</dbReference>
<dbReference type="InterPro" id="IPR012340">
    <property type="entry name" value="NA-bd_OB-fold"/>
</dbReference>
<dbReference type="Proteomes" id="UP001203607">
    <property type="component" value="Unassembled WGS sequence"/>
</dbReference>
<evidence type="ECO:0000259" key="3">
    <source>
        <dbReference type="Pfam" id="PF17783"/>
    </source>
</evidence>
<evidence type="ECO:0000259" key="2">
    <source>
        <dbReference type="Pfam" id="PF13509"/>
    </source>
</evidence>
<dbReference type="InterPro" id="IPR039566">
    <property type="entry name" value="CvfB_S1_st"/>
</dbReference>
<dbReference type="EMBL" id="JAMFMA010000001">
    <property type="protein sequence ID" value="MCL6273565.1"/>
    <property type="molecule type" value="Genomic_DNA"/>
</dbReference>
<keyword evidence="5" id="KW-1185">Reference proteome</keyword>
<dbReference type="PANTHER" id="PTHR37296:SF1">
    <property type="entry name" value="CONSERVED VIRULENCE FACTOR B"/>
    <property type="match status" value="1"/>
</dbReference>
<protein>
    <submittedName>
        <fullName evidence="4">S1-like domain-containing RNA-binding protein</fullName>
    </submittedName>
</protein>
<evidence type="ECO:0000313" key="5">
    <source>
        <dbReference type="Proteomes" id="UP001203607"/>
    </source>
</evidence>
<dbReference type="InterPro" id="IPR014464">
    <property type="entry name" value="CvfB_fam"/>
</dbReference>
<accession>A0ABT0PQ95</accession>
<dbReference type="Pfam" id="PF13509">
    <property type="entry name" value="S1_2"/>
    <property type="match status" value="1"/>
</dbReference>
<dbReference type="PIRSF" id="PIRSF012524">
    <property type="entry name" value="YitL_S1"/>
    <property type="match status" value="1"/>
</dbReference>
<comment type="caution">
    <text evidence="4">The sequence shown here is derived from an EMBL/GenBank/DDBJ whole genome shotgun (WGS) entry which is preliminary data.</text>
</comment>
<feature type="domain" description="Conserved virulence factor B first S1" evidence="2">
    <location>
        <begin position="4"/>
        <end position="63"/>
    </location>
</feature>
<dbReference type="Gene3D" id="2.40.50.140">
    <property type="entry name" value="Nucleic acid-binding proteins"/>
    <property type="match status" value="2"/>
</dbReference>
<feature type="domain" description="Conserved virulence factor B-like winged helix" evidence="3">
    <location>
        <begin position="219"/>
        <end position="275"/>
    </location>
</feature>